<evidence type="ECO:0000313" key="2">
    <source>
        <dbReference type="EMBL" id="PWJ22552.1"/>
    </source>
</evidence>
<feature type="transmembrane region" description="Helical" evidence="1">
    <location>
        <begin position="104"/>
        <end position="124"/>
    </location>
</feature>
<comment type="caution">
    <text evidence="2">The sequence shown here is derived from an EMBL/GenBank/DDBJ whole genome shotgun (WGS) entry which is preliminary data.</text>
</comment>
<dbReference type="EMBL" id="QGDL01000018">
    <property type="protein sequence ID" value="PWJ22552.1"/>
    <property type="molecule type" value="Genomic_DNA"/>
</dbReference>
<dbReference type="OrthoDB" id="9988569at2"/>
<accession>A0A2Y9CAP8</accession>
<keyword evidence="3" id="KW-1185">Reference proteome</keyword>
<reference evidence="2 3" key="1">
    <citation type="submission" date="2018-05" db="EMBL/GenBank/DDBJ databases">
        <title>The Hungate 1000. A catalogue of reference genomes from the rumen microbiome.</title>
        <authorList>
            <person name="Kelly W."/>
        </authorList>
    </citation>
    <scope>NUCLEOTIDE SEQUENCE [LARGE SCALE GENOMIC DNA]</scope>
    <source>
        <strain evidence="2 3">NLAE-zl-C242</strain>
    </source>
</reference>
<feature type="transmembrane region" description="Helical" evidence="1">
    <location>
        <begin position="12"/>
        <end position="31"/>
    </location>
</feature>
<dbReference type="AlphaFoldDB" id="A0A2Y9CAP8"/>
<keyword evidence="1" id="KW-1133">Transmembrane helix</keyword>
<feature type="transmembrane region" description="Helical" evidence="1">
    <location>
        <begin position="37"/>
        <end position="58"/>
    </location>
</feature>
<evidence type="ECO:0000256" key="1">
    <source>
        <dbReference type="SAM" id="Phobius"/>
    </source>
</evidence>
<protein>
    <submittedName>
        <fullName evidence="2">Uncharacterized protein</fullName>
    </submittedName>
</protein>
<name>A0A2Y9CAP8_9FIRM</name>
<proteinExistence type="predicted"/>
<sequence length="134" mass="14655">MKYLENKAIGFYFSILGAVLALAGIIVYRQAKNTEPLIMTLLAAVVLLQAAAVVFLAFVRGRKAVNLVIMADAVLVAAALVLSFRTQVDALGYVVSGLYGFETVKSYVFSAVFMLISLIMYWIASYHGFEKEAM</sequence>
<gene>
    <name evidence="2" type="ORF">A8806_1187</name>
</gene>
<keyword evidence="1" id="KW-0472">Membrane</keyword>
<feature type="transmembrane region" description="Helical" evidence="1">
    <location>
        <begin position="65"/>
        <end position="84"/>
    </location>
</feature>
<dbReference type="Proteomes" id="UP000245845">
    <property type="component" value="Unassembled WGS sequence"/>
</dbReference>
<keyword evidence="1" id="KW-0812">Transmembrane</keyword>
<evidence type="ECO:0000313" key="3">
    <source>
        <dbReference type="Proteomes" id="UP000245845"/>
    </source>
</evidence>
<organism evidence="2 3">
    <name type="scientific">Faecalicatena orotica</name>
    <dbReference type="NCBI Taxonomy" id="1544"/>
    <lineage>
        <taxon>Bacteria</taxon>
        <taxon>Bacillati</taxon>
        <taxon>Bacillota</taxon>
        <taxon>Clostridia</taxon>
        <taxon>Lachnospirales</taxon>
        <taxon>Lachnospiraceae</taxon>
        <taxon>Faecalicatena</taxon>
    </lineage>
</organism>
<dbReference type="RefSeq" id="WP_109733464.1">
    <property type="nucleotide sequence ID" value="NZ_BAAACK010000010.1"/>
</dbReference>